<organism evidence="1">
    <name type="scientific">marine sediment metagenome</name>
    <dbReference type="NCBI Taxonomy" id="412755"/>
    <lineage>
        <taxon>unclassified sequences</taxon>
        <taxon>metagenomes</taxon>
        <taxon>ecological metagenomes</taxon>
    </lineage>
</organism>
<name>X1UMI7_9ZZZZ</name>
<feature type="non-terminal residue" evidence="1">
    <location>
        <position position="1"/>
    </location>
</feature>
<reference evidence="1" key="1">
    <citation type="journal article" date="2014" name="Front. Microbiol.">
        <title>High frequency of phylogenetically diverse reductive dehalogenase-homologous genes in deep subseafloor sedimentary metagenomes.</title>
        <authorList>
            <person name="Kawai M."/>
            <person name="Futagami T."/>
            <person name="Toyoda A."/>
            <person name="Takaki Y."/>
            <person name="Nishi S."/>
            <person name="Hori S."/>
            <person name="Arai W."/>
            <person name="Tsubouchi T."/>
            <person name="Morono Y."/>
            <person name="Uchiyama I."/>
            <person name="Ito T."/>
            <person name="Fujiyama A."/>
            <person name="Inagaki F."/>
            <person name="Takami H."/>
        </authorList>
    </citation>
    <scope>NUCLEOTIDE SEQUENCE</scope>
    <source>
        <strain evidence="1">Expedition CK06-06</strain>
    </source>
</reference>
<gene>
    <name evidence="1" type="ORF">S12H4_48523</name>
</gene>
<proteinExistence type="predicted"/>
<protein>
    <submittedName>
        <fullName evidence="1">Uncharacterized protein</fullName>
    </submittedName>
</protein>
<evidence type="ECO:0000313" key="1">
    <source>
        <dbReference type="EMBL" id="GAJ04812.1"/>
    </source>
</evidence>
<accession>X1UMI7</accession>
<sequence>TVTANRGPGIITPDSEITTTLSKNEGIKAPLI</sequence>
<comment type="caution">
    <text evidence="1">The sequence shown here is derived from an EMBL/GenBank/DDBJ whole genome shotgun (WGS) entry which is preliminary data.</text>
</comment>
<dbReference type="EMBL" id="BARW01030335">
    <property type="protein sequence ID" value="GAJ04812.1"/>
    <property type="molecule type" value="Genomic_DNA"/>
</dbReference>
<dbReference type="AlphaFoldDB" id="X1UMI7"/>